<dbReference type="Proteomes" id="UP000238362">
    <property type="component" value="Unassembled WGS sequence"/>
</dbReference>
<dbReference type="GO" id="GO:0003677">
    <property type="term" value="F:DNA binding"/>
    <property type="evidence" value="ECO:0007669"/>
    <property type="project" value="UniProtKB-KW"/>
</dbReference>
<dbReference type="InterPro" id="IPR005119">
    <property type="entry name" value="LysR_subst-bd"/>
</dbReference>
<dbReference type="FunFam" id="1.10.10.10:FF:000001">
    <property type="entry name" value="LysR family transcriptional regulator"/>
    <property type="match status" value="1"/>
</dbReference>
<dbReference type="GO" id="GO:0003700">
    <property type="term" value="F:DNA-binding transcription factor activity"/>
    <property type="evidence" value="ECO:0007669"/>
    <property type="project" value="InterPro"/>
</dbReference>
<comment type="similarity">
    <text evidence="1">Belongs to the LysR transcriptional regulatory family.</text>
</comment>
<evidence type="ECO:0000256" key="1">
    <source>
        <dbReference type="ARBA" id="ARBA00009437"/>
    </source>
</evidence>
<gene>
    <name evidence="6" type="ORF">B0I33_102233</name>
</gene>
<evidence type="ECO:0000313" key="6">
    <source>
        <dbReference type="EMBL" id="PRX50115.1"/>
    </source>
</evidence>
<dbReference type="AlphaFoldDB" id="A0A2T0M0J4"/>
<keyword evidence="2" id="KW-0805">Transcription regulation</keyword>
<evidence type="ECO:0000313" key="7">
    <source>
        <dbReference type="Proteomes" id="UP000238362"/>
    </source>
</evidence>
<dbReference type="PANTHER" id="PTHR30346:SF0">
    <property type="entry name" value="HCA OPERON TRANSCRIPTIONAL ACTIVATOR HCAR"/>
    <property type="match status" value="1"/>
</dbReference>
<keyword evidence="3 6" id="KW-0238">DNA-binding</keyword>
<proteinExistence type="inferred from homology"/>
<evidence type="ECO:0000259" key="5">
    <source>
        <dbReference type="PROSITE" id="PS50931"/>
    </source>
</evidence>
<comment type="caution">
    <text evidence="6">The sequence shown here is derived from an EMBL/GenBank/DDBJ whole genome shotgun (WGS) entry which is preliminary data.</text>
</comment>
<accession>A0A2T0M0J4</accession>
<dbReference type="InterPro" id="IPR036390">
    <property type="entry name" value="WH_DNA-bd_sf"/>
</dbReference>
<protein>
    <submittedName>
        <fullName evidence="6">DNA-binding transcriptional LysR family regulator</fullName>
    </submittedName>
</protein>
<dbReference type="RefSeq" id="WP_219927131.1">
    <property type="nucleotide sequence ID" value="NZ_PVNH01000002.1"/>
</dbReference>
<name>A0A2T0M0J4_9PSEU</name>
<dbReference type="EMBL" id="PVNH01000002">
    <property type="protein sequence ID" value="PRX50115.1"/>
    <property type="molecule type" value="Genomic_DNA"/>
</dbReference>
<keyword evidence="7" id="KW-1185">Reference proteome</keyword>
<dbReference type="PRINTS" id="PR00039">
    <property type="entry name" value="HTHLYSR"/>
</dbReference>
<evidence type="ECO:0000256" key="2">
    <source>
        <dbReference type="ARBA" id="ARBA00023015"/>
    </source>
</evidence>
<dbReference type="Gene3D" id="1.10.10.10">
    <property type="entry name" value="Winged helix-like DNA-binding domain superfamily/Winged helix DNA-binding domain"/>
    <property type="match status" value="1"/>
</dbReference>
<dbReference type="PROSITE" id="PS50931">
    <property type="entry name" value="HTH_LYSR"/>
    <property type="match status" value="1"/>
</dbReference>
<reference evidence="6 7" key="1">
    <citation type="submission" date="2018-03" db="EMBL/GenBank/DDBJ databases">
        <title>Genomic Encyclopedia of Type Strains, Phase III (KMG-III): the genomes of soil and plant-associated and newly described type strains.</title>
        <authorList>
            <person name="Whitman W."/>
        </authorList>
    </citation>
    <scope>NUCLEOTIDE SEQUENCE [LARGE SCALE GENOMIC DNA]</scope>
    <source>
        <strain evidence="6 7">CGMCC 4.7125</strain>
    </source>
</reference>
<dbReference type="GO" id="GO:0032993">
    <property type="term" value="C:protein-DNA complex"/>
    <property type="evidence" value="ECO:0007669"/>
    <property type="project" value="TreeGrafter"/>
</dbReference>
<evidence type="ECO:0000256" key="3">
    <source>
        <dbReference type="ARBA" id="ARBA00023125"/>
    </source>
</evidence>
<dbReference type="SUPFAM" id="SSF53850">
    <property type="entry name" value="Periplasmic binding protein-like II"/>
    <property type="match status" value="1"/>
</dbReference>
<dbReference type="Pfam" id="PF00126">
    <property type="entry name" value="HTH_1"/>
    <property type="match status" value="1"/>
</dbReference>
<dbReference type="InterPro" id="IPR000847">
    <property type="entry name" value="LysR_HTH_N"/>
</dbReference>
<feature type="domain" description="HTH lysR-type" evidence="5">
    <location>
        <begin position="35"/>
        <end position="92"/>
    </location>
</feature>
<dbReference type="SUPFAM" id="SSF46785">
    <property type="entry name" value="Winged helix' DNA-binding domain"/>
    <property type="match status" value="1"/>
</dbReference>
<evidence type="ECO:0000256" key="4">
    <source>
        <dbReference type="ARBA" id="ARBA00023163"/>
    </source>
</evidence>
<dbReference type="PANTHER" id="PTHR30346">
    <property type="entry name" value="TRANSCRIPTIONAL DUAL REGULATOR HCAR-RELATED"/>
    <property type="match status" value="1"/>
</dbReference>
<dbReference type="Pfam" id="PF03466">
    <property type="entry name" value="LysR_substrate"/>
    <property type="match status" value="1"/>
</dbReference>
<keyword evidence="4" id="KW-0804">Transcription</keyword>
<dbReference type="InterPro" id="IPR036388">
    <property type="entry name" value="WH-like_DNA-bd_sf"/>
</dbReference>
<dbReference type="Gene3D" id="3.40.190.10">
    <property type="entry name" value="Periplasmic binding protein-like II"/>
    <property type="match status" value="2"/>
</dbReference>
<sequence length="334" mass="37145">MNGKRMRAGHRFCAHPGSTETGRRLELKQTGGDDIGIRQLRYFLAVVRAKTVSGAAQSLRISQPSLSQQILRLERTVGTTLFRRTSRGVELTSGGHAFLRGVEEIPEQLRSAIEAAVPRTAAWPVGVCSGTPASLIAGIDSEIVADWSEMCAGEEMPSLQFVPAHSREQPDLLRHGEIAMGLMRLPVTTTRLFLAVVADERLGVVLHESHPLCDRDVLAWADLRGQRLLWFDTEHAPGYAESVLRELDAVGWRPSLNVIDNRRHSLFIHSLRSARDLVALRPRSAVQGDRHLVWKEIADDAVPREQLALAAREGTDHAERLLRMARRNGWPIVE</sequence>
<organism evidence="6 7">
    <name type="scientific">Prauserella shujinwangii</name>
    <dbReference type="NCBI Taxonomy" id="1453103"/>
    <lineage>
        <taxon>Bacteria</taxon>
        <taxon>Bacillati</taxon>
        <taxon>Actinomycetota</taxon>
        <taxon>Actinomycetes</taxon>
        <taxon>Pseudonocardiales</taxon>
        <taxon>Pseudonocardiaceae</taxon>
        <taxon>Prauserella</taxon>
    </lineage>
</organism>